<reference evidence="1 2" key="1">
    <citation type="submission" date="2016-11" db="EMBL/GenBank/DDBJ databases">
        <authorList>
            <person name="Jaros S."/>
            <person name="Januszkiewicz K."/>
            <person name="Wedrychowicz H."/>
        </authorList>
    </citation>
    <scope>NUCLEOTIDE SEQUENCE [LARGE SCALE GENOMIC DNA]</scope>
    <source>
        <strain evidence="1 2">GAS138</strain>
    </source>
</reference>
<evidence type="ECO:0000313" key="1">
    <source>
        <dbReference type="EMBL" id="SHG68527.1"/>
    </source>
</evidence>
<dbReference type="EMBL" id="LT670817">
    <property type="protein sequence ID" value="SHG68527.1"/>
    <property type="molecule type" value="Genomic_DNA"/>
</dbReference>
<organism evidence="1 2">
    <name type="scientific">Bradyrhizobium erythrophlei</name>
    <dbReference type="NCBI Taxonomy" id="1437360"/>
    <lineage>
        <taxon>Bacteria</taxon>
        <taxon>Pseudomonadati</taxon>
        <taxon>Pseudomonadota</taxon>
        <taxon>Alphaproteobacteria</taxon>
        <taxon>Hyphomicrobiales</taxon>
        <taxon>Nitrobacteraceae</taxon>
        <taxon>Bradyrhizobium</taxon>
    </lineage>
</organism>
<proteinExistence type="predicted"/>
<name>A0A1M5LTZ2_9BRAD</name>
<sequence length="55" mass="6034">MSPEMAMRTQNLRFAHLLCVAQQMSKLSHLDFQASSVTAIIGFGAVPLPGFIRKS</sequence>
<gene>
    <name evidence="1" type="ORF">SAMN05443248_2359</name>
</gene>
<protein>
    <submittedName>
        <fullName evidence="1">Uncharacterized protein</fullName>
    </submittedName>
</protein>
<evidence type="ECO:0000313" key="2">
    <source>
        <dbReference type="Proteomes" id="UP000189796"/>
    </source>
</evidence>
<accession>A0A1M5LTZ2</accession>
<dbReference type="AlphaFoldDB" id="A0A1M5LTZ2"/>
<dbReference type="Proteomes" id="UP000189796">
    <property type="component" value="Chromosome I"/>
</dbReference>